<reference evidence="2 3" key="1">
    <citation type="submission" date="2016-04" db="EMBL/GenBank/DDBJ databases">
        <title>ATOL: Assembling a taxonomically balanced genome-scale reconstruction of the evolutionary history of the Enterobacteriaceae.</title>
        <authorList>
            <person name="Plunkett G.III."/>
            <person name="Neeno-Eckwall E.C."/>
            <person name="Glasner J.D."/>
            <person name="Perna N.T."/>
        </authorList>
    </citation>
    <scope>NUCLEOTIDE SEQUENCE [LARGE SCALE GENOMIC DNA]</scope>
    <source>
        <strain evidence="2 3">ATCC 12841</strain>
    </source>
</reference>
<dbReference type="AlphaFoldDB" id="A0AA91IP37"/>
<organism evidence="2 3">
    <name type="scientific">Obesumbacterium proteus ATCC 12841</name>
    <dbReference type="NCBI Taxonomy" id="1354268"/>
    <lineage>
        <taxon>Bacteria</taxon>
        <taxon>Pseudomonadati</taxon>
        <taxon>Pseudomonadota</taxon>
        <taxon>Gammaproteobacteria</taxon>
        <taxon>Enterobacterales</taxon>
        <taxon>Hafniaceae</taxon>
        <taxon>Obesumbacterium</taxon>
    </lineage>
</organism>
<keyword evidence="1" id="KW-1133">Transmembrane helix</keyword>
<comment type="caution">
    <text evidence="2">The sequence shown here is derived from an EMBL/GenBank/DDBJ whole genome shotgun (WGS) entry which is preliminary data.</text>
</comment>
<keyword evidence="1" id="KW-0472">Membrane</keyword>
<feature type="transmembrane region" description="Helical" evidence="1">
    <location>
        <begin position="117"/>
        <end position="137"/>
    </location>
</feature>
<feature type="transmembrane region" description="Helical" evidence="1">
    <location>
        <begin position="63"/>
        <end position="83"/>
    </location>
</feature>
<dbReference type="EMBL" id="LXEX01000043">
    <property type="protein sequence ID" value="OAT58419.1"/>
    <property type="molecule type" value="Genomic_DNA"/>
</dbReference>
<feature type="transmembrane region" description="Helical" evidence="1">
    <location>
        <begin position="7"/>
        <end position="29"/>
    </location>
</feature>
<accession>A0AA91IP37</accession>
<name>A0AA91IP37_9GAMM</name>
<protein>
    <submittedName>
        <fullName evidence="2">Uncharacterized protein</fullName>
    </submittedName>
</protein>
<evidence type="ECO:0000313" key="3">
    <source>
        <dbReference type="Proteomes" id="UP000078431"/>
    </source>
</evidence>
<proteinExistence type="predicted"/>
<dbReference type="Proteomes" id="UP000078431">
    <property type="component" value="Unassembled WGS sequence"/>
</dbReference>
<gene>
    <name evidence="2" type="ORF">M993_02954</name>
</gene>
<evidence type="ECO:0000313" key="2">
    <source>
        <dbReference type="EMBL" id="OAT58419.1"/>
    </source>
</evidence>
<keyword evidence="1" id="KW-0812">Transmembrane</keyword>
<evidence type="ECO:0000256" key="1">
    <source>
        <dbReference type="SAM" id="Phobius"/>
    </source>
</evidence>
<sequence length="140" mass="16538">MKLHTDLPFIVVLLSFFITLLAVIIYVIFSYLNDKRFKMVCDLYEKEVGVLPLATLLLKDSNTLWFISGYTQKMMFIVLPLIFKKNSFLNSQYSSKHYDFINSLPKEIKIWFYSEQIIVAIGIVSACICMFVYYIYWTHN</sequence>
<keyword evidence="3" id="KW-1185">Reference proteome</keyword>